<accession>A0AAV3RJW2</accession>
<proteinExistence type="predicted"/>
<dbReference type="GO" id="GO:0000398">
    <property type="term" value="P:mRNA splicing, via spliceosome"/>
    <property type="evidence" value="ECO:0007669"/>
    <property type="project" value="TreeGrafter"/>
</dbReference>
<keyword evidence="2" id="KW-1185">Reference proteome</keyword>
<evidence type="ECO:0000313" key="1">
    <source>
        <dbReference type="EMBL" id="GAA0176154.1"/>
    </source>
</evidence>
<name>A0AAV3RJW2_LITER</name>
<evidence type="ECO:0000313" key="2">
    <source>
        <dbReference type="Proteomes" id="UP001454036"/>
    </source>
</evidence>
<organism evidence="1 2">
    <name type="scientific">Lithospermum erythrorhizon</name>
    <name type="common">Purple gromwell</name>
    <name type="synonym">Lithospermum officinale var. erythrorhizon</name>
    <dbReference type="NCBI Taxonomy" id="34254"/>
    <lineage>
        <taxon>Eukaryota</taxon>
        <taxon>Viridiplantae</taxon>
        <taxon>Streptophyta</taxon>
        <taxon>Embryophyta</taxon>
        <taxon>Tracheophyta</taxon>
        <taxon>Spermatophyta</taxon>
        <taxon>Magnoliopsida</taxon>
        <taxon>eudicotyledons</taxon>
        <taxon>Gunneridae</taxon>
        <taxon>Pentapetalae</taxon>
        <taxon>asterids</taxon>
        <taxon>lamiids</taxon>
        <taxon>Boraginales</taxon>
        <taxon>Boraginaceae</taxon>
        <taxon>Boraginoideae</taxon>
        <taxon>Lithospermeae</taxon>
        <taxon>Lithospermum</taxon>
    </lineage>
</organism>
<dbReference type="PANTHER" id="PTHR12072">
    <property type="entry name" value="CWF19, CELL CYCLE CONTROL PROTEIN"/>
    <property type="match status" value="1"/>
</dbReference>
<dbReference type="AlphaFoldDB" id="A0AAV3RJW2"/>
<dbReference type="InterPro" id="IPR040194">
    <property type="entry name" value="Cwf19-like"/>
</dbReference>
<gene>
    <name evidence="1" type="ORF">LIER_29199</name>
</gene>
<dbReference type="GO" id="GO:0071014">
    <property type="term" value="C:post-mRNA release spliceosomal complex"/>
    <property type="evidence" value="ECO:0007669"/>
    <property type="project" value="TreeGrafter"/>
</dbReference>
<dbReference type="EMBL" id="BAABME010009976">
    <property type="protein sequence ID" value="GAA0176154.1"/>
    <property type="molecule type" value="Genomic_DNA"/>
</dbReference>
<comment type="caution">
    <text evidence="1">The sequence shown here is derived from an EMBL/GenBank/DDBJ whole genome shotgun (WGS) entry which is preliminary data.</text>
</comment>
<dbReference type="PANTHER" id="PTHR12072:SF4">
    <property type="entry name" value="CWF19-LIKE PROTEIN 1"/>
    <property type="match status" value="1"/>
</dbReference>
<dbReference type="Proteomes" id="UP001454036">
    <property type="component" value="Unassembled WGS sequence"/>
</dbReference>
<protein>
    <recommendedName>
        <fullName evidence="3">Zinc finger CCCH domain-containing protein 64</fullName>
    </recommendedName>
</protein>
<sequence length="183" mass="20057">MGLPKLLLCGDVVGRLKLLFKRFASVNKAAGPFDALLCVGQFFPDSPELFEEFNDYVQGRSVVPLPTYFIGDFGIGAPKTLLAASKDVVNQGFKMDGLKICENLYWLKGSGKFTLHGLSVTYLSGKKSGSGPQFGTYSQDDIDALRALVEDPGVVDIFLSYPFYCLNIILMQFHNSPCLHLCA</sequence>
<evidence type="ECO:0008006" key="3">
    <source>
        <dbReference type="Google" id="ProtNLM"/>
    </source>
</evidence>
<dbReference type="GO" id="GO:0061632">
    <property type="term" value="F:RNA lariat debranching enzyme activator activity"/>
    <property type="evidence" value="ECO:0007669"/>
    <property type="project" value="TreeGrafter"/>
</dbReference>
<reference evidence="1 2" key="1">
    <citation type="submission" date="2024-01" db="EMBL/GenBank/DDBJ databases">
        <title>The complete chloroplast genome sequence of Lithospermum erythrorhizon: insights into the phylogenetic relationship among Boraginaceae species and the maternal lineages of purple gromwells.</title>
        <authorList>
            <person name="Okada T."/>
            <person name="Watanabe K."/>
        </authorList>
    </citation>
    <scope>NUCLEOTIDE SEQUENCE [LARGE SCALE GENOMIC DNA]</scope>
</reference>